<gene>
    <name evidence="4" type="ORF">C0187_02280</name>
</gene>
<dbReference type="InterPro" id="IPR020904">
    <property type="entry name" value="Sc_DH/Rdtase_CS"/>
</dbReference>
<dbReference type="PANTHER" id="PTHR42901">
    <property type="entry name" value="ALCOHOL DEHYDROGENASE"/>
    <property type="match status" value="1"/>
</dbReference>
<dbReference type="AlphaFoldDB" id="A0A2J6WP07"/>
<dbReference type="InterPro" id="IPR036291">
    <property type="entry name" value="NAD(P)-bd_dom_sf"/>
</dbReference>
<dbReference type="InterPro" id="IPR002347">
    <property type="entry name" value="SDR_fam"/>
</dbReference>
<evidence type="ECO:0000313" key="5">
    <source>
        <dbReference type="Proteomes" id="UP000242881"/>
    </source>
</evidence>
<name>A0A2J6WP07_9BACT</name>
<dbReference type="EMBL" id="PNIN01000027">
    <property type="protein sequence ID" value="PMP72098.1"/>
    <property type="molecule type" value="Genomic_DNA"/>
</dbReference>
<dbReference type="PRINTS" id="PR00081">
    <property type="entry name" value="GDHRDH"/>
</dbReference>
<protein>
    <submittedName>
        <fullName evidence="4">NAD(P)-dependent oxidoreductase</fullName>
    </submittedName>
</protein>
<evidence type="ECO:0000256" key="3">
    <source>
        <dbReference type="RuleBase" id="RU000363"/>
    </source>
</evidence>
<dbReference type="PRINTS" id="PR00080">
    <property type="entry name" value="SDRFAMILY"/>
</dbReference>
<dbReference type="GO" id="GO:0016616">
    <property type="term" value="F:oxidoreductase activity, acting on the CH-OH group of donors, NAD or NADP as acceptor"/>
    <property type="evidence" value="ECO:0007669"/>
    <property type="project" value="UniProtKB-ARBA"/>
</dbReference>
<dbReference type="PROSITE" id="PS00061">
    <property type="entry name" value="ADH_SHORT"/>
    <property type="match status" value="1"/>
</dbReference>
<accession>A0A2J6WP07</accession>
<reference evidence="4 5" key="1">
    <citation type="submission" date="2018-01" db="EMBL/GenBank/DDBJ databases">
        <title>Metagenomic assembled genomes from two thermal pools in the Uzon Caldera, Kamchatka, Russia.</title>
        <authorList>
            <person name="Wilkins L."/>
            <person name="Ettinger C."/>
        </authorList>
    </citation>
    <scope>NUCLEOTIDE SEQUENCE [LARGE SCALE GENOMIC DNA]</scope>
    <source>
        <strain evidence="4">ZAV-05</strain>
    </source>
</reference>
<evidence type="ECO:0000256" key="1">
    <source>
        <dbReference type="ARBA" id="ARBA00006484"/>
    </source>
</evidence>
<dbReference type="Pfam" id="PF00106">
    <property type="entry name" value="adh_short"/>
    <property type="match status" value="1"/>
</dbReference>
<keyword evidence="2" id="KW-0560">Oxidoreductase</keyword>
<sequence length="262" mass="29029">MDYFRSLRGKNVLVTGASSGIGEACVKAFAREGANLIFCARNIEKLKYLENEIKETYRVKTFIGKVDVRLLEHVNYFLSSIPDELSKIDILVNNAGLALGLEKFYEGDVEDWDTMIDTNIKGLLYFSKNVANIMLKNNTHGHIINIGSIAGQGAYPGGAVYCATKAAVRILTDGMRIDLVDKPIKVSNIAPGMTETNFSNTRFHGDNDRAKKVYKGIKPLSAEDIAEIVLFTAKLPEHVQIGELTVTPLHQSNSMVIFRENE</sequence>
<evidence type="ECO:0000256" key="2">
    <source>
        <dbReference type="ARBA" id="ARBA00023002"/>
    </source>
</evidence>
<dbReference type="PANTHER" id="PTHR42901:SF1">
    <property type="entry name" value="ALCOHOL DEHYDROGENASE"/>
    <property type="match status" value="1"/>
</dbReference>
<comment type="similarity">
    <text evidence="1 3">Belongs to the short-chain dehydrogenases/reductases (SDR) family.</text>
</comment>
<dbReference type="RefSeq" id="WP_424605756.1">
    <property type="nucleotide sequence ID" value="NZ_JBNAVA010000007.1"/>
</dbReference>
<proteinExistence type="inferred from homology"/>
<dbReference type="FunFam" id="3.40.50.720:FF:000047">
    <property type="entry name" value="NADP-dependent L-serine/L-allo-threonine dehydrogenase"/>
    <property type="match status" value="1"/>
</dbReference>
<dbReference type="Gene3D" id="3.40.50.720">
    <property type="entry name" value="NAD(P)-binding Rossmann-like Domain"/>
    <property type="match status" value="1"/>
</dbReference>
<evidence type="ECO:0000313" key="4">
    <source>
        <dbReference type="EMBL" id="PMP72098.1"/>
    </source>
</evidence>
<dbReference type="Proteomes" id="UP000242881">
    <property type="component" value="Unassembled WGS sequence"/>
</dbReference>
<dbReference type="SUPFAM" id="SSF51735">
    <property type="entry name" value="NAD(P)-binding Rossmann-fold domains"/>
    <property type="match status" value="1"/>
</dbReference>
<comment type="caution">
    <text evidence="4">The sequence shown here is derived from an EMBL/GenBank/DDBJ whole genome shotgun (WGS) entry which is preliminary data.</text>
</comment>
<organism evidence="4 5">
    <name type="scientific">Calditerrivibrio nitroreducens</name>
    <dbReference type="NCBI Taxonomy" id="477976"/>
    <lineage>
        <taxon>Bacteria</taxon>
        <taxon>Pseudomonadati</taxon>
        <taxon>Deferribacterota</taxon>
        <taxon>Deferribacteres</taxon>
        <taxon>Deferribacterales</taxon>
        <taxon>Calditerrivibrionaceae</taxon>
    </lineage>
</organism>